<dbReference type="GeneID" id="37020896"/>
<proteinExistence type="predicted"/>
<sequence>MSVIKSPPLYIIQRAKFSITVIPTNRAIVVSVPEYEPRRSNNVTSLFHSPSSHKNGLHNFPSFSIVSP</sequence>
<gene>
    <name evidence="1" type="ORF">FA14DRAFT_161422</name>
</gene>
<evidence type="ECO:0000313" key="1">
    <source>
        <dbReference type="EMBL" id="PWN33698.1"/>
    </source>
</evidence>
<keyword evidence="2" id="KW-1185">Reference proteome</keyword>
<dbReference type="RefSeq" id="XP_025354000.1">
    <property type="nucleotide sequence ID" value="XM_025499115.1"/>
</dbReference>
<accession>A0A316V9H4</accession>
<name>A0A316V9H4_9BASI</name>
<dbReference type="EMBL" id="KZ819604">
    <property type="protein sequence ID" value="PWN33698.1"/>
    <property type="molecule type" value="Genomic_DNA"/>
</dbReference>
<evidence type="ECO:0000313" key="2">
    <source>
        <dbReference type="Proteomes" id="UP000245771"/>
    </source>
</evidence>
<dbReference type="InParanoid" id="A0A316V9H4"/>
<dbReference type="Proteomes" id="UP000245771">
    <property type="component" value="Unassembled WGS sequence"/>
</dbReference>
<protein>
    <submittedName>
        <fullName evidence="1">Uncharacterized protein</fullName>
    </submittedName>
</protein>
<reference evidence="1 2" key="1">
    <citation type="journal article" date="2018" name="Mol. Biol. Evol.">
        <title>Broad Genomic Sampling Reveals a Smut Pathogenic Ancestry of the Fungal Clade Ustilaginomycotina.</title>
        <authorList>
            <person name="Kijpornyongpan T."/>
            <person name="Mondo S.J."/>
            <person name="Barry K."/>
            <person name="Sandor L."/>
            <person name="Lee J."/>
            <person name="Lipzen A."/>
            <person name="Pangilinan J."/>
            <person name="LaButti K."/>
            <person name="Hainaut M."/>
            <person name="Henrissat B."/>
            <person name="Grigoriev I.V."/>
            <person name="Spatafora J.W."/>
            <person name="Aime M.C."/>
        </authorList>
    </citation>
    <scope>NUCLEOTIDE SEQUENCE [LARGE SCALE GENOMIC DNA]</scope>
    <source>
        <strain evidence="1 2">MCA 3882</strain>
    </source>
</reference>
<organism evidence="1 2">
    <name type="scientific">Meira miltonrushii</name>
    <dbReference type="NCBI Taxonomy" id="1280837"/>
    <lineage>
        <taxon>Eukaryota</taxon>
        <taxon>Fungi</taxon>
        <taxon>Dikarya</taxon>
        <taxon>Basidiomycota</taxon>
        <taxon>Ustilaginomycotina</taxon>
        <taxon>Exobasidiomycetes</taxon>
        <taxon>Exobasidiales</taxon>
        <taxon>Brachybasidiaceae</taxon>
        <taxon>Meira</taxon>
    </lineage>
</organism>
<dbReference type="AlphaFoldDB" id="A0A316V9H4"/>